<gene>
    <name evidence="2" type="ORF">NA57DRAFT_59582</name>
</gene>
<sequence length="293" mass="32676">MAGRRFFVLDDTLASKEKDELMCLIVADKLRPLDNYAPSKRQPAKIPAHRPADLIEDLLPEPVTRNITKDHVVAGKKRGFGAGVGEFLGLQFDTDTKETVVMHPKSVDEYRLQNPDEFFEELMDDQHYRADVKKFLLATKGKKGYFVTGFLTTSDASWERTTDSSSSDKVNAKIPVKTALTAAGASPGLIPAEALDPSVDYNASASLSRDRKQTIGKDEIIAVAYSLVKMNILKEIRMDRQGLQPQKHEAAFGEEDKQELDLTKLTVNDFDLDLADEEEEEAEDDTNGRIELV</sequence>
<name>A0A9P4M3D1_9PEZI</name>
<dbReference type="AlphaFoldDB" id="A0A9P4M3D1"/>
<protein>
    <submittedName>
        <fullName evidence="2">Uncharacterized protein</fullName>
    </submittedName>
</protein>
<dbReference type="OrthoDB" id="5410365at2759"/>
<dbReference type="Proteomes" id="UP000799772">
    <property type="component" value="Unassembled WGS sequence"/>
</dbReference>
<evidence type="ECO:0000313" key="3">
    <source>
        <dbReference type="Proteomes" id="UP000799772"/>
    </source>
</evidence>
<keyword evidence="3" id="KW-1185">Reference proteome</keyword>
<comment type="caution">
    <text evidence="2">The sequence shown here is derived from an EMBL/GenBank/DDBJ whole genome shotgun (WGS) entry which is preliminary data.</text>
</comment>
<evidence type="ECO:0000313" key="2">
    <source>
        <dbReference type="EMBL" id="KAF2095593.1"/>
    </source>
</evidence>
<feature type="region of interest" description="Disordered" evidence="1">
    <location>
        <begin position="274"/>
        <end position="293"/>
    </location>
</feature>
<feature type="compositionally biased region" description="Acidic residues" evidence="1">
    <location>
        <begin position="274"/>
        <end position="285"/>
    </location>
</feature>
<proteinExistence type="predicted"/>
<accession>A0A9P4M3D1</accession>
<organism evidence="2 3">
    <name type="scientific">Rhizodiscina lignyota</name>
    <dbReference type="NCBI Taxonomy" id="1504668"/>
    <lineage>
        <taxon>Eukaryota</taxon>
        <taxon>Fungi</taxon>
        <taxon>Dikarya</taxon>
        <taxon>Ascomycota</taxon>
        <taxon>Pezizomycotina</taxon>
        <taxon>Dothideomycetes</taxon>
        <taxon>Pleosporomycetidae</taxon>
        <taxon>Aulographales</taxon>
        <taxon>Rhizodiscinaceae</taxon>
        <taxon>Rhizodiscina</taxon>
    </lineage>
</organism>
<reference evidence="2" key="1">
    <citation type="journal article" date="2020" name="Stud. Mycol.">
        <title>101 Dothideomycetes genomes: a test case for predicting lifestyles and emergence of pathogens.</title>
        <authorList>
            <person name="Haridas S."/>
            <person name="Albert R."/>
            <person name="Binder M."/>
            <person name="Bloem J."/>
            <person name="Labutti K."/>
            <person name="Salamov A."/>
            <person name="Andreopoulos B."/>
            <person name="Baker S."/>
            <person name="Barry K."/>
            <person name="Bills G."/>
            <person name="Bluhm B."/>
            <person name="Cannon C."/>
            <person name="Castanera R."/>
            <person name="Culley D."/>
            <person name="Daum C."/>
            <person name="Ezra D."/>
            <person name="Gonzalez J."/>
            <person name="Henrissat B."/>
            <person name="Kuo A."/>
            <person name="Liang C."/>
            <person name="Lipzen A."/>
            <person name="Lutzoni F."/>
            <person name="Magnuson J."/>
            <person name="Mondo S."/>
            <person name="Nolan M."/>
            <person name="Ohm R."/>
            <person name="Pangilinan J."/>
            <person name="Park H.-J."/>
            <person name="Ramirez L."/>
            <person name="Alfaro M."/>
            <person name="Sun H."/>
            <person name="Tritt A."/>
            <person name="Yoshinaga Y."/>
            <person name="Zwiers L.-H."/>
            <person name="Turgeon B."/>
            <person name="Goodwin S."/>
            <person name="Spatafora J."/>
            <person name="Crous P."/>
            <person name="Grigoriev I."/>
        </authorList>
    </citation>
    <scope>NUCLEOTIDE SEQUENCE</scope>
    <source>
        <strain evidence="2">CBS 133067</strain>
    </source>
</reference>
<dbReference type="EMBL" id="ML978131">
    <property type="protein sequence ID" value="KAF2095593.1"/>
    <property type="molecule type" value="Genomic_DNA"/>
</dbReference>
<evidence type="ECO:0000256" key="1">
    <source>
        <dbReference type="SAM" id="MobiDB-lite"/>
    </source>
</evidence>